<organism evidence="9">
    <name type="scientific">Borrelia miyamotoi</name>
    <dbReference type="NCBI Taxonomy" id="47466"/>
    <lineage>
        <taxon>Bacteria</taxon>
        <taxon>Pseudomonadati</taxon>
        <taxon>Spirochaetota</taxon>
        <taxon>Spirochaetia</taxon>
        <taxon>Spirochaetales</taxon>
        <taxon>Borreliaceae</taxon>
        <taxon>Borrelia</taxon>
    </lineage>
</organism>
<keyword evidence="7 8" id="KW-0449">Lipoprotein</keyword>
<proteinExistence type="predicted"/>
<dbReference type="EMBL" id="CP044853">
    <property type="protein sequence ID" value="QFP48808.1"/>
    <property type="molecule type" value="Genomic_DNA"/>
</dbReference>
<evidence type="ECO:0000256" key="6">
    <source>
        <dbReference type="ARBA" id="ARBA00023237"/>
    </source>
</evidence>
<gene>
    <name evidence="9" type="ORF">F9Y91_06290</name>
</gene>
<evidence type="ECO:0000256" key="3">
    <source>
        <dbReference type="ARBA" id="ARBA00022729"/>
    </source>
</evidence>
<keyword evidence="4 8" id="KW-0472">Membrane</keyword>
<sequence length="357" mass="36163">MEKISEIKKKLIITMIVLLMIGCGQQTEGKSSVGGVSGSGLSGAMIEVGRSAEKAFYAFIELMSDVLGFTAKVDTKKEDVGSYFNSLGAKLGEASEELEEVAVKAEGENSKDGLLKKAIREAVDTAKKVLSTLKGHVESLGTVGDSKPVGDAETSAKQGVAADDGALKKALKALQEIVKLATDAGVKALKAGTTTLSIDNVDNKDGAKILGTDSAAAAADVSKAAVILSAVSGEEVLASIVASKESDAALSANADGNTTSLAFAKGGTNNHVANANTPKAASVAGGIALRSLVKGGKLSAAAAPGSAGGQGEVQKIGLTAANKLLIAVEDVIKKTVKNVLEKAKTKIDEARNPKTEE</sequence>
<geneLocation type="plasmid" evidence="9">
    <name>unnamed</name>
</geneLocation>
<keyword evidence="3" id="KW-0732">Signal</keyword>
<name>A0A5P8AYI5_9SPIR</name>
<dbReference type="SUPFAM" id="SSF74748">
    <property type="entry name" value="Variable surface antigen VlsE"/>
    <property type="match status" value="1"/>
</dbReference>
<accession>A0A5P8AYI5</accession>
<dbReference type="GO" id="GO:0009279">
    <property type="term" value="C:cell outer membrane"/>
    <property type="evidence" value="ECO:0007669"/>
    <property type="project" value="UniProtKB-SubCell"/>
</dbReference>
<dbReference type="RefSeq" id="WP_152301332.1">
    <property type="nucleotide sequence ID" value="NZ_CP127347.1"/>
</dbReference>
<keyword evidence="5 8" id="KW-0564">Palmitate</keyword>
<keyword evidence="6 8" id="KW-0998">Cell outer membrane</keyword>
<evidence type="ECO:0000313" key="9">
    <source>
        <dbReference type="EMBL" id="QFP48808.1"/>
    </source>
</evidence>
<evidence type="ECO:0000256" key="8">
    <source>
        <dbReference type="RuleBase" id="RU363105"/>
    </source>
</evidence>
<keyword evidence="9" id="KW-0614">Plasmid</keyword>
<protein>
    <recommendedName>
        <fullName evidence="8">Variable large protein</fullName>
    </recommendedName>
</protein>
<evidence type="ECO:0000256" key="4">
    <source>
        <dbReference type="ARBA" id="ARBA00023136"/>
    </source>
</evidence>
<evidence type="ECO:0000256" key="7">
    <source>
        <dbReference type="ARBA" id="ARBA00023288"/>
    </source>
</evidence>
<evidence type="ECO:0000256" key="5">
    <source>
        <dbReference type="ARBA" id="ARBA00023139"/>
    </source>
</evidence>
<comment type="function">
    <text evidence="1 8">The Vlp and Vsp proteins are antigenically distinct proteins, only one vlp or vsp gene is transcriptionally active at any one time. Switching between these genes is a mechanism of host immune response evasion.</text>
</comment>
<evidence type="ECO:0000256" key="1">
    <source>
        <dbReference type="ARBA" id="ARBA00003932"/>
    </source>
</evidence>
<reference evidence="9" key="1">
    <citation type="submission" date="2019-10" db="EMBL/GenBank/DDBJ databases">
        <title>Whole genome sequencing of Borrelia miyamotoi strains isolated in Europe.</title>
        <authorList>
            <person name="Sprong H."/>
            <person name="Azagi T."/>
            <person name="Kuleshov K.V."/>
            <person name="Platonov A.E."/>
            <person name="Hoornstra D."/>
            <person name="Hovius J.W."/>
        </authorList>
    </citation>
    <scope>NUCLEOTIDE SEQUENCE</scope>
    <source>
        <strain evidence="9">NL-IR-1</strain>
        <plasmid evidence="9">unnamed</plasmid>
    </source>
</reference>
<dbReference type="PROSITE" id="PS51257">
    <property type="entry name" value="PROKAR_LIPOPROTEIN"/>
    <property type="match status" value="1"/>
</dbReference>
<evidence type="ECO:0000256" key="2">
    <source>
        <dbReference type="ARBA" id="ARBA00004459"/>
    </source>
</evidence>
<comment type="subcellular location">
    <subcellularLocation>
        <location evidence="2 8">Cell outer membrane</location>
        <topology evidence="2 8">Lipid-anchor</topology>
    </subcellularLocation>
</comment>
<dbReference type="InterPro" id="IPR000680">
    <property type="entry name" value="Borrelia_lipo"/>
</dbReference>
<dbReference type="AlphaFoldDB" id="A0A5P8AYI5"/>
<dbReference type="Pfam" id="PF00921">
    <property type="entry name" value="Lipoprotein_2"/>
    <property type="match status" value="1"/>
</dbReference>
<feature type="non-terminal residue" evidence="9">
    <location>
        <position position="357"/>
    </location>
</feature>